<feature type="transmembrane region" description="Helical" evidence="2">
    <location>
        <begin position="9"/>
        <end position="29"/>
    </location>
</feature>
<name>A0A9D7T154_9BACT</name>
<dbReference type="AlphaFoldDB" id="A0A9D7T154"/>
<keyword evidence="2" id="KW-0812">Transmembrane</keyword>
<dbReference type="Proteomes" id="UP000808337">
    <property type="component" value="Unassembled WGS sequence"/>
</dbReference>
<protein>
    <recommendedName>
        <fullName evidence="5">Chromosome segregation protein SMC</fullName>
    </recommendedName>
</protein>
<feature type="coiled-coil region" evidence="1">
    <location>
        <begin position="38"/>
        <end position="183"/>
    </location>
</feature>
<keyword evidence="2" id="KW-1133">Transmembrane helix</keyword>
<evidence type="ECO:0008006" key="5">
    <source>
        <dbReference type="Google" id="ProtNLM"/>
    </source>
</evidence>
<gene>
    <name evidence="3" type="ORF">IPP15_18995</name>
</gene>
<evidence type="ECO:0000256" key="1">
    <source>
        <dbReference type="SAM" id="Coils"/>
    </source>
</evidence>
<proteinExistence type="predicted"/>
<accession>A0A9D7T154</accession>
<evidence type="ECO:0000313" key="3">
    <source>
        <dbReference type="EMBL" id="MBK9984424.1"/>
    </source>
</evidence>
<sequence length="321" mass="35781">MSQSSQQKLLALATVAIIALLGLSAFLIYTKVNQDKLIKSQNSELIEETRLKADLEKEYYKALSDLEEMRSNNSELNAMIETQKTELKAQKDKIATMITTAKDLQKAREEIARLRIFVTEVENLKKQNAALRDTNSLLLNQRQELSIQVEQGKATNEELATSRNALATEKEQLQKDKEALAHKVNIASSVKVSDISASGYFVKGSGKEKDSNKAKSIDGVKICFKTKENVVAEKGKEKFYIRLINPLGEVMAIQDLGSGNLQLTNTGESIQFTQFVELDYANEVMSGCINWQPGTAFETGTYQIEIYNKGFQSGKASFTLK</sequence>
<dbReference type="EMBL" id="JADKGY010000029">
    <property type="protein sequence ID" value="MBK9984424.1"/>
    <property type="molecule type" value="Genomic_DNA"/>
</dbReference>
<evidence type="ECO:0000256" key="2">
    <source>
        <dbReference type="SAM" id="Phobius"/>
    </source>
</evidence>
<reference evidence="3 4" key="1">
    <citation type="submission" date="2020-10" db="EMBL/GenBank/DDBJ databases">
        <title>Connecting structure to function with the recovery of over 1000 high-quality activated sludge metagenome-assembled genomes encoding full-length rRNA genes using long-read sequencing.</title>
        <authorList>
            <person name="Singleton C.M."/>
            <person name="Petriglieri F."/>
            <person name="Kristensen J.M."/>
            <person name="Kirkegaard R.H."/>
            <person name="Michaelsen T.Y."/>
            <person name="Andersen M.H."/>
            <person name="Karst S.M."/>
            <person name="Dueholm M.S."/>
            <person name="Nielsen P.H."/>
            <person name="Albertsen M."/>
        </authorList>
    </citation>
    <scope>NUCLEOTIDE SEQUENCE [LARGE SCALE GENOMIC DNA]</scope>
    <source>
        <strain evidence="3">Ribe_18-Q3-R11-54_MAXAC.273</strain>
    </source>
</reference>
<comment type="caution">
    <text evidence="3">The sequence shown here is derived from an EMBL/GenBank/DDBJ whole genome shotgun (WGS) entry which is preliminary data.</text>
</comment>
<keyword evidence="1" id="KW-0175">Coiled coil</keyword>
<keyword evidence="2" id="KW-0472">Membrane</keyword>
<organism evidence="3 4">
    <name type="scientific">Candidatus Opimibacter skivensis</name>
    <dbReference type="NCBI Taxonomy" id="2982028"/>
    <lineage>
        <taxon>Bacteria</taxon>
        <taxon>Pseudomonadati</taxon>
        <taxon>Bacteroidota</taxon>
        <taxon>Saprospiria</taxon>
        <taxon>Saprospirales</taxon>
        <taxon>Saprospiraceae</taxon>
        <taxon>Candidatus Opimibacter</taxon>
    </lineage>
</organism>
<evidence type="ECO:0000313" key="4">
    <source>
        <dbReference type="Proteomes" id="UP000808337"/>
    </source>
</evidence>